<evidence type="ECO:0000313" key="4">
    <source>
        <dbReference type="Proteomes" id="UP000030108"/>
    </source>
</evidence>
<gene>
    <name evidence="3" type="ORF">RSOL_447680</name>
</gene>
<evidence type="ECO:0000313" key="3">
    <source>
        <dbReference type="EMBL" id="EUC65551.1"/>
    </source>
</evidence>
<comment type="caution">
    <text evidence="3">The sequence shown here is derived from an EMBL/GenBank/DDBJ whole genome shotgun (WGS) entry which is preliminary data.</text>
</comment>
<organism evidence="3 4">
    <name type="scientific">Rhizoctonia solani AG-3 Rhs1AP</name>
    <dbReference type="NCBI Taxonomy" id="1086054"/>
    <lineage>
        <taxon>Eukaryota</taxon>
        <taxon>Fungi</taxon>
        <taxon>Dikarya</taxon>
        <taxon>Basidiomycota</taxon>
        <taxon>Agaricomycotina</taxon>
        <taxon>Agaricomycetes</taxon>
        <taxon>Cantharellales</taxon>
        <taxon>Ceratobasidiaceae</taxon>
        <taxon>Rhizoctonia</taxon>
    </lineage>
</organism>
<dbReference type="InterPro" id="IPR057678">
    <property type="entry name" value="DUF7918"/>
</dbReference>
<feature type="region of interest" description="Disordered" evidence="1">
    <location>
        <begin position="217"/>
        <end position="244"/>
    </location>
</feature>
<dbReference type="Pfam" id="PF25534">
    <property type="entry name" value="DUF7918"/>
    <property type="match status" value="1"/>
</dbReference>
<dbReference type="Proteomes" id="UP000030108">
    <property type="component" value="Unassembled WGS sequence"/>
</dbReference>
<proteinExistence type="predicted"/>
<sequence>MIFERLGLSVRITNSDGAELPEYQVQETADDTIQYAPTAWYKCVNFQIHWEVIRNPHPQHDLRTIPFLDGVLMRPMVTSKHVLVNPHGGKLYKHQTGTSTARLYEFGTRALTDSDDGAKPDQSVLKNLNTIKLVFEWGYRRESLKASRFEVPPETGPIHEKAAKKSHSGAVKLGKTINVTTSNTVFFTTYLKIKPITFLFCYAPEGWLRARDIIPRNPELKPESKGAQSTLKRERSATPDIIDIDELETDDDEIQIIKHMIPAPVATNKKRRVSESHVFRAKKEED</sequence>
<feature type="domain" description="DUF7918" evidence="2">
    <location>
        <begin position="8"/>
        <end position="216"/>
    </location>
</feature>
<evidence type="ECO:0000259" key="2">
    <source>
        <dbReference type="Pfam" id="PF25534"/>
    </source>
</evidence>
<protein>
    <recommendedName>
        <fullName evidence="2">DUF7918 domain-containing protein</fullName>
    </recommendedName>
</protein>
<dbReference type="EMBL" id="JATN01000311">
    <property type="protein sequence ID" value="EUC65551.1"/>
    <property type="molecule type" value="Genomic_DNA"/>
</dbReference>
<dbReference type="OrthoDB" id="3364132at2759"/>
<reference evidence="4" key="1">
    <citation type="journal article" date="2014" name="Genome Announc.">
        <title>Draft genome sequence of the plant-pathogenic soil fungus Rhizoctonia solani anastomosis group 3 strain Rhs1AP.</title>
        <authorList>
            <person name="Cubeta M.A."/>
            <person name="Thomas E."/>
            <person name="Dean R.A."/>
            <person name="Jabaji S."/>
            <person name="Neate S.M."/>
            <person name="Tavantzis S."/>
            <person name="Toda T."/>
            <person name="Vilgalys R."/>
            <person name="Bharathan N."/>
            <person name="Fedorova-Abrams N."/>
            <person name="Pakala S.B."/>
            <person name="Pakala S.M."/>
            <person name="Zafar N."/>
            <person name="Joardar V."/>
            <person name="Losada L."/>
            <person name="Nierman W.C."/>
        </authorList>
    </citation>
    <scope>NUCLEOTIDE SEQUENCE [LARGE SCALE GENOMIC DNA]</scope>
    <source>
        <strain evidence="4">AG-3</strain>
    </source>
</reference>
<accession>X8JQR4</accession>
<name>X8JQR4_9AGAM</name>
<evidence type="ECO:0000256" key="1">
    <source>
        <dbReference type="SAM" id="MobiDB-lite"/>
    </source>
</evidence>
<dbReference type="AlphaFoldDB" id="X8JQR4"/>